<organism evidence="1 2">
    <name type="scientific">Piromyces finnis</name>
    <dbReference type="NCBI Taxonomy" id="1754191"/>
    <lineage>
        <taxon>Eukaryota</taxon>
        <taxon>Fungi</taxon>
        <taxon>Fungi incertae sedis</taxon>
        <taxon>Chytridiomycota</taxon>
        <taxon>Chytridiomycota incertae sedis</taxon>
        <taxon>Neocallimastigomycetes</taxon>
        <taxon>Neocallimastigales</taxon>
        <taxon>Neocallimastigaceae</taxon>
        <taxon>Piromyces</taxon>
    </lineage>
</organism>
<evidence type="ECO:0000313" key="2">
    <source>
        <dbReference type="Proteomes" id="UP000193719"/>
    </source>
</evidence>
<sequence>MEIKDIILRNDLNQLMEYIRNNNIKTEQIDTNYKRVIDYFCRYSSLSDDLEKFINTFFDTRKYEVIKIIERRDLNELKQYKDKHIDEFKELDNNDFNIMEYIYDMDHQVPISIKKYITQHYTKERREVLKLIQKNNIKTLIEHIKENHFIFVDDEIIYFDDLDDDYFNIVEFCKTTKHICDNMKNYVINHYTKNRSCIVESIRRKNIREMKRYINNYGIEIKSINDQYFNIFDYCDEEISNKSLSSKMKYIMLKNYDELHLKVIEMLSNGFKKSSFNYINDKNMEFKDLDDENFNIIKFCDSEYSRIDSDSRNYVISHYNRQRGTIVDFITNGELMKLKDFLRENKLNLEDINDNMFNIKKYTLSLYNDNDSVIDCEMKDYIVIHTDKKKKEVIEIIEKNNVNILEEYINENNLQFKDIDNKYLNFINYVKRIYENQIISKEVLQLVFLHYDTTIREIIETIQRNDFEEFKNYILEHKTEYKLFNIKYFNIIEMLLFNLIIGSPRLNILISDFFNKKKCYILEYIFKSDISHLKEYIQDNHINELIELNDSYFDINEFYLSFQNSFSEEINYFIIIHLNQQRSQIIEMIDNEQSFELTRYTEENHFEFKSLNYLNFNIIEYCKTMKFSSNIIRYIIINYDNNRSNLVNTINKKTLKELKDYVKENNIEFRKMNDKYFNIFDYCDSCDAKDYIINHYYKERNDIVNFIEDNNLTGLKLYLIENNIELEDINDNLFNIKQYIYALYDEGLIIEDIKDFINIYTDKKKREIIEIIERNRITDLKSYVEKNKFEFKTLNDGRLDIINYIMNIYDNGIISSEIKHFIFSHFDNVIYKIIEIIKRNSLDELMNYISNNKLNYKIINKNYFDIIEAIRSDNPHISVDLKDFIKVFIEPKKYVIIDIIMNNSLTRLKQYKKEYHIGGFNELNDQHFNIMEFCKSNNKISSDIILYINSHMYENRSKIIEMIDNKNLSELEKYTEVNHYEYKSLNDEEFNIENYCEKKNITSNIKNHILIHYDKFRFKIVTLIKDIIDAEKRKRTFNNNTIFRSLDEQQNQYSGPEPEHLLNVFKEYVENFCIQFQNINDDYFDIIEFLDLKDQETIVNIINTHYSEQRSKIFDYIKNSNLYELKNYTIENSIILEKLNTKEFDILSYSMKHLNPSTKIVDYIINQRGYDFSIYKKLKLTEFPLYIALSKDNYEMANMLLKNKMDINSHGCSLIKDRIINMQLNI</sequence>
<evidence type="ECO:0000313" key="1">
    <source>
        <dbReference type="EMBL" id="ORX42274.1"/>
    </source>
</evidence>
<comment type="caution">
    <text evidence="1">The sequence shown here is derived from an EMBL/GenBank/DDBJ whole genome shotgun (WGS) entry which is preliminary data.</text>
</comment>
<dbReference type="Proteomes" id="UP000193719">
    <property type="component" value="Unassembled WGS sequence"/>
</dbReference>
<proteinExistence type="predicted"/>
<dbReference type="AlphaFoldDB" id="A0A1Y1UXL5"/>
<reference evidence="1 2" key="2">
    <citation type="submission" date="2016-08" db="EMBL/GenBank/DDBJ databases">
        <title>Pervasive Adenine N6-methylation of Active Genes in Fungi.</title>
        <authorList>
            <consortium name="DOE Joint Genome Institute"/>
            <person name="Mondo S.J."/>
            <person name="Dannebaum R.O."/>
            <person name="Kuo R.C."/>
            <person name="Labutti K."/>
            <person name="Haridas S."/>
            <person name="Kuo A."/>
            <person name="Salamov A."/>
            <person name="Ahrendt S.R."/>
            <person name="Lipzen A."/>
            <person name="Sullivan W."/>
            <person name="Andreopoulos W.B."/>
            <person name="Clum A."/>
            <person name="Lindquist E."/>
            <person name="Daum C."/>
            <person name="Ramamoorthy G.K."/>
            <person name="Gryganskyi A."/>
            <person name="Culley D."/>
            <person name="Magnuson J.K."/>
            <person name="James T.Y."/>
            <person name="O'Malley M.A."/>
            <person name="Stajich J.E."/>
            <person name="Spatafora J.W."/>
            <person name="Visel A."/>
            <person name="Grigoriev I.V."/>
        </authorList>
    </citation>
    <scope>NUCLEOTIDE SEQUENCE [LARGE SCALE GENOMIC DNA]</scope>
    <source>
        <strain evidence="2">finn</strain>
    </source>
</reference>
<dbReference type="EMBL" id="MCFH01000067">
    <property type="protein sequence ID" value="ORX42274.1"/>
    <property type="molecule type" value="Genomic_DNA"/>
</dbReference>
<gene>
    <name evidence="1" type="ORF">BCR36DRAFT_374589</name>
</gene>
<name>A0A1Y1UXL5_9FUNG</name>
<accession>A0A1Y1UXL5</accession>
<keyword evidence="2" id="KW-1185">Reference proteome</keyword>
<protein>
    <submittedName>
        <fullName evidence="1">Uncharacterized protein</fullName>
    </submittedName>
</protein>
<dbReference type="OrthoDB" id="10523076at2759"/>
<reference evidence="1 2" key="1">
    <citation type="submission" date="2016-08" db="EMBL/GenBank/DDBJ databases">
        <title>Genomes of anaerobic fungi encode conserved fungal cellulosomes for biomass hydrolysis.</title>
        <authorList>
            <consortium name="DOE Joint Genome Institute"/>
            <person name="Haitjema C.H."/>
            <person name="Gilmore S.P."/>
            <person name="Henske J.K."/>
            <person name="Solomon K.V."/>
            <person name="De Groot R."/>
            <person name="Kuo A."/>
            <person name="Mondo S.J."/>
            <person name="Salamov A.A."/>
            <person name="Labutti K."/>
            <person name="Zhao Z."/>
            <person name="Chiniquy J."/>
            <person name="Barry K."/>
            <person name="Brewer H.M."/>
            <person name="Purvine S.O."/>
            <person name="Wright A.T."/>
            <person name="Boxma B."/>
            <person name="Van Alen T."/>
            <person name="Hackstein J.H."/>
            <person name="Baker S.E."/>
            <person name="Grigoriev I.V."/>
            <person name="O'Malley M.A."/>
        </authorList>
    </citation>
    <scope>NUCLEOTIDE SEQUENCE [LARGE SCALE GENOMIC DNA]</scope>
    <source>
        <strain evidence="2">finn</strain>
    </source>
</reference>
<dbReference type="STRING" id="1754191.A0A1Y1UXL5"/>